<dbReference type="STRING" id="134849.SAMN05443668_102787"/>
<organism evidence="3 4">
    <name type="scientific">Cryptosporangium aurantiacum</name>
    <dbReference type="NCBI Taxonomy" id="134849"/>
    <lineage>
        <taxon>Bacteria</taxon>
        <taxon>Bacillati</taxon>
        <taxon>Actinomycetota</taxon>
        <taxon>Actinomycetes</taxon>
        <taxon>Cryptosporangiales</taxon>
        <taxon>Cryptosporangiaceae</taxon>
        <taxon>Cryptosporangium</taxon>
    </lineage>
</organism>
<keyword evidence="2" id="KW-0732">Signal</keyword>
<dbReference type="Proteomes" id="UP000184440">
    <property type="component" value="Unassembled WGS sequence"/>
</dbReference>
<feature type="chain" id="PRO_5039294967" description="Extracellular repeat, HAF family" evidence="2">
    <location>
        <begin position="24"/>
        <end position="407"/>
    </location>
</feature>
<dbReference type="AlphaFoldDB" id="A0A1M7NQN5"/>
<evidence type="ECO:0008006" key="5">
    <source>
        <dbReference type="Google" id="ProtNLM"/>
    </source>
</evidence>
<dbReference type="EMBL" id="FRCS01000002">
    <property type="protein sequence ID" value="SHN06265.1"/>
    <property type="molecule type" value="Genomic_DNA"/>
</dbReference>
<evidence type="ECO:0000313" key="4">
    <source>
        <dbReference type="Proteomes" id="UP000184440"/>
    </source>
</evidence>
<protein>
    <recommendedName>
        <fullName evidence="5">Extracellular repeat, HAF family</fullName>
    </recommendedName>
</protein>
<sequence length="407" mass="44315">MRRRLACVLIGTTVLALSGPVPAASAARPAAELPSCSPTGLDVGRSPTEPSWIRDLNDRGELVGTVNRWIPTSHREQPFVWRKGVLTLLDKGGWTYGEAVAINNRGQVLGTGRTEPLRVDNVILWDAQGNPTKLNATEDGDSRAYDLNDRGDALVRLENSLGIWRAGRFTPIPEPEGRRFTEPATLNERGWAVGRSDLDEGHGRIDTWVWDGTRRWDITSPLGGSHDSTVATALNVRGQVVGYSVTVEGNPGVSWLWQRGRLTKLTAPGGDFSPVDLDDHGRILGTVTSGTSRHVVIREPSGRFRNLGTFGANGPDSEVTPIALNNRGQVLVYAGPIGQQKVWLWQAGRAIELPSPSGHQRLSIPPGTSYVLAIPDPLNERGEAYTQGTLTNYQTHGVFWPRCANPR</sequence>
<reference evidence="3 4" key="1">
    <citation type="submission" date="2016-11" db="EMBL/GenBank/DDBJ databases">
        <authorList>
            <person name="Jaros S."/>
            <person name="Januszkiewicz K."/>
            <person name="Wedrychowicz H."/>
        </authorList>
    </citation>
    <scope>NUCLEOTIDE SEQUENCE [LARGE SCALE GENOMIC DNA]</scope>
    <source>
        <strain evidence="3 4">DSM 46144</strain>
    </source>
</reference>
<evidence type="ECO:0000256" key="2">
    <source>
        <dbReference type="SAM" id="SignalP"/>
    </source>
</evidence>
<feature type="signal peptide" evidence="2">
    <location>
        <begin position="1"/>
        <end position="23"/>
    </location>
</feature>
<evidence type="ECO:0000256" key="1">
    <source>
        <dbReference type="SAM" id="MobiDB-lite"/>
    </source>
</evidence>
<dbReference type="OrthoDB" id="3985792at2"/>
<accession>A0A1M7NQN5</accession>
<proteinExistence type="predicted"/>
<keyword evidence="4" id="KW-1185">Reference proteome</keyword>
<feature type="region of interest" description="Disordered" evidence="1">
    <location>
        <begin position="27"/>
        <end position="49"/>
    </location>
</feature>
<dbReference type="RefSeq" id="WP_143175127.1">
    <property type="nucleotide sequence ID" value="NZ_FRCS01000002.1"/>
</dbReference>
<evidence type="ECO:0000313" key="3">
    <source>
        <dbReference type="EMBL" id="SHN06265.1"/>
    </source>
</evidence>
<name>A0A1M7NQN5_9ACTN</name>
<gene>
    <name evidence="3" type="ORF">SAMN05443668_102787</name>
</gene>